<reference evidence="5 6" key="1">
    <citation type="submission" date="2017-04" db="EMBL/GenBank/DDBJ databases">
        <authorList>
            <person name="Afonso C.L."/>
            <person name="Miller P.J."/>
            <person name="Scott M.A."/>
            <person name="Spackman E."/>
            <person name="Goraichik I."/>
            <person name="Dimitrov K.M."/>
            <person name="Suarez D.L."/>
            <person name="Swayne D.E."/>
        </authorList>
    </citation>
    <scope>NUCLEOTIDE SEQUENCE [LARGE SCALE GENOMIC DNA]</scope>
    <source>
        <strain evidence="5 6">USBA 355</strain>
    </source>
</reference>
<evidence type="ECO:0000256" key="1">
    <source>
        <dbReference type="ARBA" id="ARBA00022603"/>
    </source>
</evidence>
<dbReference type="PANTHER" id="PTHR43464:SF19">
    <property type="entry name" value="UBIQUINONE BIOSYNTHESIS O-METHYLTRANSFERASE, MITOCHONDRIAL"/>
    <property type="match status" value="1"/>
</dbReference>
<dbReference type="Gene3D" id="1.25.40.10">
    <property type="entry name" value="Tetratricopeptide repeat domain"/>
    <property type="match status" value="1"/>
</dbReference>
<feature type="repeat" description="TPR" evidence="4">
    <location>
        <begin position="42"/>
        <end position="75"/>
    </location>
</feature>
<protein>
    <submittedName>
        <fullName evidence="5">Predicted methyltransferase, contains TPR repeat</fullName>
    </submittedName>
</protein>
<organism evidence="5 6">
    <name type="scientific">Tistlia consotensis USBA 355</name>
    <dbReference type="NCBI Taxonomy" id="560819"/>
    <lineage>
        <taxon>Bacteria</taxon>
        <taxon>Pseudomonadati</taxon>
        <taxon>Pseudomonadota</taxon>
        <taxon>Alphaproteobacteria</taxon>
        <taxon>Rhodospirillales</taxon>
        <taxon>Rhodovibrionaceae</taxon>
        <taxon>Tistlia</taxon>
    </lineage>
</organism>
<dbReference type="GO" id="GO:0008168">
    <property type="term" value="F:methyltransferase activity"/>
    <property type="evidence" value="ECO:0007669"/>
    <property type="project" value="UniProtKB-KW"/>
</dbReference>
<dbReference type="AlphaFoldDB" id="A0A1Y6B6P9"/>
<dbReference type="SUPFAM" id="SSF48452">
    <property type="entry name" value="TPR-like"/>
    <property type="match status" value="1"/>
</dbReference>
<sequence length="334" mass="35371">MSSRDLRADRRLEVGLTLLADGRPAAAAKAIEAALEIDDGYAEAWFALAEARAKAGHRRRAAAAYRRYLALQPDDALGAGLRLALLGAAAAPGRPPEAYLRRLFDQYAPRFERALRQRLGYDAPELLAEAVAAVTPADAAPRRVLDLGCGTGLCGPLFRERAVWLEGVDLSPGMLGLARARKVYDALVAEEAERYLATVVRTGEAAGSGEGAARTPFDLIVAADVLVYLGDLAPLFRAAASALRPGGLFAFTLERDESEAFRLQPSQRYAHHPASVAALAAAAGFETLQLAPVSCRLEAGRPVPGLLVLLRRPGPALQDPAALPASGSRGRPRA</sequence>
<dbReference type="Pfam" id="PF13489">
    <property type="entry name" value="Methyltransf_23"/>
    <property type="match status" value="1"/>
</dbReference>
<dbReference type="GO" id="GO:0032259">
    <property type="term" value="P:methylation"/>
    <property type="evidence" value="ECO:0007669"/>
    <property type="project" value="UniProtKB-KW"/>
</dbReference>
<evidence type="ECO:0000313" key="5">
    <source>
        <dbReference type="EMBL" id="SME88115.1"/>
    </source>
</evidence>
<dbReference type="Pfam" id="PF14559">
    <property type="entry name" value="TPR_19"/>
    <property type="match status" value="1"/>
</dbReference>
<evidence type="ECO:0000256" key="2">
    <source>
        <dbReference type="ARBA" id="ARBA00022679"/>
    </source>
</evidence>
<evidence type="ECO:0000256" key="3">
    <source>
        <dbReference type="ARBA" id="ARBA00022691"/>
    </source>
</evidence>
<dbReference type="PANTHER" id="PTHR43464">
    <property type="entry name" value="METHYLTRANSFERASE"/>
    <property type="match status" value="1"/>
</dbReference>
<evidence type="ECO:0000256" key="4">
    <source>
        <dbReference type="PROSITE-ProRule" id="PRU00339"/>
    </source>
</evidence>
<keyword evidence="6" id="KW-1185">Reference proteome</keyword>
<evidence type="ECO:0000313" key="6">
    <source>
        <dbReference type="Proteomes" id="UP000192917"/>
    </source>
</evidence>
<proteinExistence type="predicted"/>
<dbReference type="CDD" id="cd02440">
    <property type="entry name" value="AdoMet_MTases"/>
    <property type="match status" value="1"/>
</dbReference>
<dbReference type="Gene3D" id="3.40.50.150">
    <property type="entry name" value="Vaccinia Virus protein VP39"/>
    <property type="match status" value="1"/>
</dbReference>
<dbReference type="InterPro" id="IPR011990">
    <property type="entry name" value="TPR-like_helical_dom_sf"/>
</dbReference>
<dbReference type="Proteomes" id="UP000192917">
    <property type="component" value="Unassembled WGS sequence"/>
</dbReference>
<dbReference type="STRING" id="560819.SAMN05428998_10152"/>
<keyword evidence="2 5" id="KW-0808">Transferase</keyword>
<keyword evidence="4" id="KW-0802">TPR repeat</keyword>
<name>A0A1Y6B6P9_9PROT</name>
<dbReference type="SUPFAM" id="SSF53335">
    <property type="entry name" value="S-adenosyl-L-methionine-dependent methyltransferases"/>
    <property type="match status" value="1"/>
</dbReference>
<dbReference type="PROSITE" id="PS50005">
    <property type="entry name" value="TPR"/>
    <property type="match status" value="1"/>
</dbReference>
<gene>
    <name evidence="5" type="ORF">SAMN05428998_10152</name>
</gene>
<dbReference type="SMART" id="SM00028">
    <property type="entry name" value="TPR"/>
    <property type="match status" value="2"/>
</dbReference>
<keyword evidence="3" id="KW-0949">S-adenosyl-L-methionine</keyword>
<accession>A0A1Y6B6P9</accession>
<keyword evidence="1 5" id="KW-0489">Methyltransferase</keyword>
<dbReference type="InterPro" id="IPR019734">
    <property type="entry name" value="TPR_rpt"/>
</dbReference>
<dbReference type="InterPro" id="IPR029063">
    <property type="entry name" value="SAM-dependent_MTases_sf"/>
</dbReference>
<dbReference type="EMBL" id="FWZX01000001">
    <property type="protein sequence ID" value="SME88115.1"/>
    <property type="molecule type" value="Genomic_DNA"/>
</dbReference>
<dbReference type="RefSeq" id="WP_085120425.1">
    <property type="nucleotide sequence ID" value="NZ_FWZX01000001.1"/>
</dbReference>